<dbReference type="SUPFAM" id="SSF56672">
    <property type="entry name" value="DNA/RNA polymerases"/>
    <property type="match status" value="1"/>
</dbReference>
<dbReference type="PANTHER" id="PTHR47331">
    <property type="entry name" value="PHD-TYPE DOMAIN-CONTAINING PROTEIN"/>
    <property type="match status" value="1"/>
</dbReference>
<gene>
    <name evidence="2" type="primary">LOC113513551</name>
</gene>
<sequence length="400" mass="44720">MSLEQRKEHLKKKKACLICLKPGHYAKICKAFIQCCVCKKRHSVALCPGQVNSSEKQTTIKEIVPASHTIANFSSQNVSVTLLQTIMVKIINNGKEVIVRALIDNGSQRSYLKKDVARQLDLNAIDVDENNMSDIGLLIGADYSGFLMTNIVTQIKESLVAIKTKLGWVLQGKVNNINSKLTNTLFCSSDVLNFWSLELLGIKNPLESKSKLLAEAEAVMSFEEGVTVNEHGKYEVSLPLKVGYEELLSNRSIVEKRLSTNTKSLMSSGKFLEYHSVISCWKEEGIIEEVMEDKLGQTVHYLPHRGVVKDASLTTKLRPVFDASDCDKNGRSLNSYLNKGLNFLDKIPHLLMGFRKGTVGISADIAKAFLQISVKRADRNLLRICGGEMNYKKRRKKKLI</sequence>
<dbReference type="PANTHER" id="PTHR47331:SF1">
    <property type="entry name" value="GAG-LIKE PROTEIN"/>
    <property type="match status" value="1"/>
</dbReference>
<proteinExistence type="predicted"/>
<protein>
    <submittedName>
        <fullName evidence="2">Uncharacterized protein LOC113513551</fullName>
    </submittedName>
</protein>
<keyword evidence="1" id="KW-1185">Reference proteome</keyword>
<dbReference type="GeneID" id="113513551"/>
<reference evidence="2" key="1">
    <citation type="submission" date="2025-08" db="UniProtKB">
        <authorList>
            <consortium name="RefSeq"/>
        </authorList>
    </citation>
    <scope>IDENTIFICATION</scope>
    <source>
        <tissue evidence="2">Whole larvae</tissue>
    </source>
</reference>
<evidence type="ECO:0000313" key="1">
    <source>
        <dbReference type="Proteomes" id="UP001652740"/>
    </source>
</evidence>
<accession>A0ABM3MVW2</accession>
<organism evidence="1 2">
    <name type="scientific">Galleria mellonella</name>
    <name type="common">Greater wax moth</name>
    <dbReference type="NCBI Taxonomy" id="7137"/>
    <lineage>
        <taxon>Eukaryota</taxon>
        <taxon>Metazoa</taxon>
        <taxon>Ecdysozoa</taxon>
        <taxon>Arthropoda</taxon>
        <taxon>Hexapoda</taxon>
        <taxon>Insecta</taxon>
        <taxon>Pterygota</taxon>
        <taxon>Neoptera</taxon>
        <taxon>Endopterygota</taxon>
        <taxon>Lepidoptera</taxon>
        <taxon>Glossata</taxon>
        <taxon>Ditrysia</taxon>
        <taxon>Pyraloidea</taxon>
        <taxon>Pyralidae</taxon>
        <taxon>Galleriinae</taxon>
        <taxon>Galleria</taxon>
    </lineage>
</organism>
<dbReference type="InterPro" id="IPR043502">
    <property type="entry name" value="DNA/RNA_pol_sf"/>
</dbReference>
<dbReference type="Proteomes" id="UP001652740">
    <property type="component" value="Unplaced"/>
</dbReference>
<name>A0ABM3MVW2_GALME</name>
<dbReference type="RefSeq" id="XP_052755370.1">
    <property type="nucleotide sequence ID" value="XM_052899410.1"/>
</dbReference>
<evidence type="ECO:0000313" key="2">
    <source>
        <dbReference type="RefSeq" id="XP_052755370.1"/>
    </source>
</evidence>